<dbReference type="Proteomes" id="UP000246464">
    <property type="component" value="Chromosome 6"/>
</dbReference>
<accession>A0A2U9BEJ8</accession>
<sequence length="188" mass="21201">MNCGSSISPVHRMVTEIGEEASKLIPKHLGNLNISYRAAEETLADNARRQEPVAPPPPKKTNPTIFIRTWVQRYFWLKFPDHTYRYRRYHGILRSNRILASFGKTGHKGPTMWHNPPERVAQVTLSGDGTPPGSIAAPPEAVVIQPNSSDDWWNEETGCCPRRQSGVSPRWLLGSWRSGSRGRPRPVI</sequence>
<gene>
    <name evidence="1" type="ORF">SMAX5B_008041</name>
</gene>
<dbReference type="EMBL" id="CP026248">
    <property type="protein sequence ID" value="AWP02239.1"/>
    <property type="molecule type" value="Genomic_DNA"/>
</dbReference>
<protein>
    <submittedName>
        <fullName evidence="1">Uncharacterized protein</fullName>
    </submittedName>
</protein>
<dbReference type="AlphaFoldDB" id="A0A2U9BEJ8"/>
<evidence type="ECO:0000313" key="1">
    <source>
        <dbReference type="EMBL" id="AWP02239.1"/>
    </source>
</evidence>
<evidence type="ECO:0000313" key="2">
    <source>
        <dbReference type="Proteomes" id="UP000246464"/>
    </source>
</evidence>
<name>A0A2U9BEJ8_SCOMX</name>
<proteinExistence type="predicted"/>
<reference evidence="1 2" key="1">
    <citation type="submission" date="2017-12" db="EMBL/GenBank/DDBJ databases">
        <title>Integrating genomic resources of turbot (Scophthalmus maximus) in depth evaluation of genetic and physical mapping variation across individuals.</title>
        <authorList>
            <person name="Martinez P."/>
        </authorList>
    </citation>
    <scope>NUCLEOTIDE SEQUENCE [LARGE SCALE GENOMIC DNA]</scope>
</reference>
<organism evidence="1 2">
    <name type="scientific">Scophthalmus maximus</name>
    <name type="common">Turbot</name>
    <name type="synonym">Psetta maxima</name>
    <dbReference type="NCBI Taxonomy" id="52904"/>
    <lineage>
        <taxon>Eukaryota</taxon>
        <taxon>Metazoa</taxon>
        <taxon>Chordata</taxon>
        <taxon>Craniata</taxon>
        <taxon>Vertebrata</taxon>
        <taxon>Euteleostomi</taxon>
        <taxon>Actinopterygii</taxon>
        <taxon>Neopterygii</taxon>
        <taxon>Teleostei</taxon>
        <taxon>Neoteleostei</taxon>
        <taxon>Acanthomorphata</taxon>
        <taxon>Carangaria</taxon>
        <taxon>Pleuronectiformes</taxon>
        <taxon>Pleuronectoidei</taxon>
        <taxon>Scophthalmidae</taxon>
        <taxon>Scophthalmus</taxon>
    </lineage>
</organism>
<keyword evidence="2" id="KW-1185">Reference proteome</keyword>